<dbReference type="Proteomes" id="UP001149140">
    <property type="component" value="Unassembled WGS sequence"/>
</dbReference>
<dbReference type="PANTHER" id="PTHR11113">
    <property type="entry name" value="N-ACETYLGLUCOSAMINE-6-PHOSPHATE DEACETYLASE"/>
    <property type="match status" value="1"/>
</dbReference>
<keyword evidence="3" id="KW-0378">Hydrolase</keyword>
<dbReference type="InterPro" id="IPR032466">
    <property type="entry name" value="Metal_Hydrolase"/>
</dbReference>
<evidence type="ECO:0000256" key="3">
    <source>
        <dbReference type="ARBA" id="ARBA00022801"/>
    </source>
</evidence>
<dbReference type="InterPro" id="IPR011059">
    <property type="entry name" value="Metal-dep_hydrolase_composite"/>
</dbReference>
<dbReference type="EMBL" id="JAPDOD010000022">
    <property type="protein sequence ID" value="MDA0163089.1"/>
    <property type="molecule type" value="Genomic_DNA"/>
</dbReference>
<comment type="catalytic activity">
    <reaction evidence="4">
        <text>adenine + H2O + H(+) = hypoxanthine + NH4(+)</text>
        <dbReference type="Rhea" id="RHEA:23688"/>
        <dbReference type="ChEBI" id="CHEBI:15377"/>
        <dbReference type="ChEBI" id="CHEBI:15378"/>
        <dbReference type="ChEBI" id="CHEBI:16708"/>
        <dbReference type="ChEBI" id="CHEBI:17368"/>
        <dbReference type="ChEBI" id="CHEBI:28938"/>
        <dbReference type="EC" id="3.5.4.2"/>
    </reaction>
</comment>
<dbReference type="GO" id="GO:0000034">
    <property type="term" value="F:adenine deaminase activity"/>
    <property type="evidence" value="ECO:0007669"/>
    <property type="project" value="UniProtKB-EC"/>
</dbReference>
<evidence type="ECO:0000256" key="1">
    <source>
        <dbReference type="ARBA" id="ARBA00006773"/>
    </source>
</evidence>
<dbReference type="AlphaFoldDB" id="A0A9X3MUY3"/>
<evidence type="ECO:0000313" key="7">
    <source>
        <dbReference type="EMBL" id="MDA0163089.1"/>
    </source>
</evidence>
<evidence type="ECO:0000313" key="8">
    <source>
        <dbReference type="Proteomes" id="UP001149140"/>
    </source>
</evidence>
<comment type="similarity">
    <text evidence="1">Belongs to the metallo-dependent hydrolases superfamily. Adenine deaminase family.</text>
</comment>
<dbReference type="Pfam" id="PF01979">
    <property type="entry name" value="Amidohydro_1"/>
    <property type="match status" value="1"/>
</dbReference>
<name>A0A9X3MUY3_9ACTN</name>
<feature type="domain" description="Adenine deaminase C-terminal" evidence="6">
    <location>
        <begin position="373"/>
        <end position="519"/>
    </location>
</feature>
<dbReference type="RefSeq" id="WP_270042331.1">
    <property type="nucleotide sequence ID" value="NZ_JAPDOD010000022.1"/>
</dbReference>
<gene>
    <name evidence="7" type="ORF">OM076_22640</name>
</gene>
<dbReference type="InterPro" id="IPR006680">
    <property type="entry name" value="Amidohydro-rel"/>
</dbReference>
<feature type="domain" description="Amidohydrolase-related" evidence="5">
    <location>
        <begin position="50"/>
        <end position="330"/>
    </location>
</feature>
<proteinExistence type="inferred from homology"/>
<evidence type="ECO:0000259" key="5">
    <source>
        <dbReference type="Pfam" id="PF01979"/>
    </source>
</evidence>
<dbReference type="EC" id="3.5.4.2" evidence="2"/>
<dbReference type="SUPFAM" id="SSF51338">
    <property type="entry name" value="Composite domain of metallo-dependent hydrolases"/>
    <property type="match status" value="1"/>
</dbReference>
<evidence type="ECO:0000259" key="6">
    <source>
        <dbReference type="Pfam" id="PF13382"/>
    </source>
</evidence>
<accession>A0A9X3MUY3</accession>
<comment type="caution">
    <text evidence="7">The sequence shown here is derived from an EMBL/GenBank/DDBJ whole genome shotgun (WGS) entry which is preliminary data.</text>
</comment>
<evidence type="ECO:0000256" key="2">
    <source>
        <dbReference type="ARBA" id="ARBA00012782"/>
    </source>
</evidence>
<dbReference type="InterPro" id="IPR026912">
    <property type="entry name" value="Adenine_deam_C"/>
</dbReference>
<dbReference type="Gene3D" id="3.20.20.140">
    <property type="entry name" value="Metal-dependent hydrolases"/>
    <property type="match status" value="1"/>
</dbReference>
<dbReference type="Pfam" id="PF13382">
    <property type="entry name" value="Adenine_deam_C"/>
    <property type="match status" value="1"/>
</dbReference>
<organism evidence="7 8">
    <name type="scientific">Solirubrobacter ginsenosidimutans</name>
    <dbReference type="NCBI Taxonomy" id="490573"/>
    <lineage>
        <taxon>Bacteria</taxon>
        <taxon>Bacillati</taxon>
        <taxon>Actinomycetota</taxon>
        <taxon>Thermoleophilia</taxon>
        <taxon>Solirubrobacterales</taxon>
        <taxon>Solirubrobacteraceae</taxon>
        <taxon>Solirubrobacter</taxon>
    </lineage>
</organism>
<dbReference type="Gene3D" id="2.30.40.10">
    <property type="entry name" value="Urease, subunit C, domain 1"/>
    <property type="match status" value="1"/>
</dbReference>
<dbReference type="PANTHER" id="PTHR11113:SF6">
    <property type="entry name" value="ADENINE DEAMINASE YERA-RELATED"/>
    <property type="match status" value="1"/>
</dbReference>
<reference evidence="7" key="1">
    <citation type="submission" date="2022-10" db="EMBL/GenBank/DDBJ databases">
        <title>The WGS of Solirubrobacter ginsenosidimutans DSM 21036.</title>
        <authorList>
            <person name="Jiang Z."/>
        </authorList>
    </citation>
    <scope>NUCLEOTIDE SEQUENCE</scope>
    <source>
        <strain evidence="7">DSM 21036</strain>
    </source>
</reference>
<protein>
    <recommendedName>
        <fullName evidence="2">adenine deaminase</fullName>
        <ecNumber evidence="2">3.5.4.2</ecNumber>
    </recommendedName>
</protein>
<keyword evidence="8" id="KW-1185">Reference proteome</keyword>
<sequence>MVVLRGGTVADVYTGTWVEANVEIDGGRIVYVGPRDPPAQAEVIDVRGKIVAPGYIEPHTHPWCLYSPASLLEVAVPDGTTTLVYDNLFFFLAHGVDGLRAIVDQMNAAPAHIKWVARIAAQTALAEDAFDPEVVAAMLAWPEVVASGEITNWFGVTRGVFDRGIAAAKRAGKRVEGHNAGASYARLNELSAAGISADHEAITAEETRQRLRLGMWTMIRNSSLRPDLEPILRELAPIVPAARRLMFTTDGAVPSFYAQHGVIGGCLRIATQLGLDPMRALQMATLDPATFLGLDEELGGVAPGRRATLNILPAPGEWRPELVFVDGEIVARDGELVMAPPDLKWPEGPKLTAPPPITPLNGVQPVARYESAVINRRVDREVRRGDLQAALVARDGTWITQGVMENFLDTPGFATTATTSLELLVLGTDPRAMARAAARVAELGGGFAFDGGWSAPLEIDGLIAAGGFERALGIERELTSEMQAAGYPFHDPLYSLLFASGDFLPEVRLTPRGVLEVKTRTVLKGPSRIDTVPAR</sequence>
<evidence type="ECO:0000256" key="4">
    <source>
        <dbReference type="ARBA" id="ARBA00047720"/>
    </source>
</evidence>
<dbReference type="SUPFAM" id="SSF51556">
    <property type="entry name" value="Metallo-dependent hydrolases"/>
    <property type="match status" value="1"/>
</dbReference>